<feature type="transmembrane region" description="Helical" evidence="1">
    <location>
        <begin position="123"/>
        <end position="143"/>
    </location>
</feature>
<organism evidence="3">
    <name type="scientific">freshwater metagenome</name>
    <dbReference type="NCBI Taxonomy" id="449393"/>
    <lineage>
        <taxon>unclassified sequences</taxon>
        <taxon>metagenomes</taxon>
        <taxon>ecological metagenomes</taxon>
    </lineage>
</organism>
<dbReference type="EMBL" id="CAESAI010000001">
    <property type="protein sequence ID" value="CAB4329888.1"/>
    <property type="molecule type" value="Genomic_DNA"/>
</dbReference>
<evidence type="ECO:0000313" key="4">
    <source>
        <dbReference type="EMBL" id="CAB4705885.1"/>
    </source>
</evidence>
<protein>
    <submittedName>
        <fullName evidence="3">Unannotated protein</fullName>
    </submittedName>
</protein>
<dbReference type="EMBL" id="CAEZYC010000023">
    <property type="protein sequence ID" value="CAB4705885.1"/>
    <property type="molecule type" value="Genomic_DNA"/>
</dbReference>
<keyword evidence="1" id="KW-0812">Transmembrane</keyword>
<feature type="transmembrane region" description="Helical" evidence="1">
    <location>
        <begin position="291"/>
        <end position="310"/>
    </location>
</feature>
<feature type="transmembrane region" description="Helical" evidence="1">
    <location>
        <begin position="359"/>
        <end position="379"/>
    </location>
</feature>
<feature type="transmembrane region" description="Helical" evidence="1">
    <location>
        <begin position="54"/>
        <end position="75"/>
    </location>
</feature>
<dbReference type="EMBL" id="CAFBPK010000002">
    <property type="protein sequence ID" value="CAB5009527.1"/>
    <property type="molecule type" value="Genomic_DNA"/>
</dbReference>
<reference evidence="3" key="1">
    <citation type="submission" date="2020-05" db="EMBL/GenBank/DDBJ databases">
        <authorList>
            <person name="Chiriac C."/>
            <person name="Salcher M."/>
            <person name="Ghai R."/>
            <person name="Kavagutti S V."/>
        </authorList>
    </citation>
    <scope>NUCLEOTIDE SEQUENCE</scope>
</reference>
<proteinExistence type="predicted"/>
<feature type="transmembrane region" description="Helical" evidence="1">
    <location>
        <begin position="265"/>
        <end position="285"/>
    </location>
</feature>
<evidence type="ECO:0000313" key="8">
    <source>
        <dbReference type="EMBL" id="CAB5009527.1"/>
    </source>
</evidence>
<dbReference type="AlphaFoldDB" id="A0A6J5YLT8"/>
<evidence type="ECO:0000313" key="3">
    <source>
        <dbReference type="EMBL" id="CAB4331271.1"/>
    </source>
</evidence>
<gene>
    <name evidence="4" type="ORF">UFOPK2648_00585</name>
    <name evidence="5" type="ORF">UFOPK2824_00795</name>
    <name evidence="6" type="ORF">UFOPK3037_00538</name>
    <name evidence="7" type="ORF">UFOPK3278_00499</name>
    <name evidence="2" type="ORF">UFOPK3406_00076</name>
    <name evidence="3" type="ORF">UFOPK3925_00209</name>
    <name evidence="8" type="ORF">UFOPK4097_00235</name>
</gene>
<evidence type="ECO:0000313" key="2">
    <source>
        <dbReference type="EMBL" id="CAB4329888.1"/>
    </source>
</evidence>
<feature type="transmembrane region" description="Helical" evidence="1">
    <location>
        <begin position="25"/>
        <end position="48"/>
    </location>
</feature>
<evidence type="ECO:0000313" key="5">
    <source>
        <dbReference type="EMBL" id="CAB4752945.1"/>
    </source>
</evidence>
<evidence type="ECO:0000313" key="7">
    <source>
        <dbReference type="EMBL" id="CAB4847037.1"/>
    </source>
</evidence>
<dbReference type="EMBL" id="CAFAAO010000005">
    <property type="protein sequence ID" value="CAB4799575.1"/>
    <property type="molecule type" value="Genomic_DNA"/>
</dbReference>
<feature type="transmembrane region" description="Helical" evidence="1">
    <location>
        <begin position="322"/>
        <end position="347"/>
    </location>
</feature>
<dbReference type="EMBL" id="CAEZZD010000119">
    <property type="protein sequence ID" value="CAB4752945.1"/>
    <property type="molecule type" value="Genomic_DNA"/>
</dbReference>
<keyword evidence="1" id="KW-0472">Membrane</keyword>
<name>A0A6J5YLT8_9ZZZZ</name>
<dbReference type="EMBL" id="CAESAD010000001">
    <property type="protein sequence ID" value="CAB4331271.1"/>
    <property type="molecule type" value="Genomic_DNA"/>
</dbReference>
<evidence type="ECO:0000313" key="6">
    <source>
        <dbReference type="EMBL" id="CAB4799575.1"/>
    </source>
</evidence>
<evidence type="ECO:0000256" key="1">
    <source>
        <dbReference type="SAM" id="Phobius"/>
    </source>
</evidence>
<feature type="transmembrane region" description="Helical" evidence="1">
    <location>
        <begin position="82"/>
        <end position="103"/>
    </location>
</feature>
<dbReference type="EMBL" id="CAFBIX010000012">
    <property type="protein sequence ID" value="CAB4847037.1"/>
    <property type="molecule type" value="Genomic_DNA"/>
</dbReference>
<sequence length="468" mass="52268">MTNRARVIDFSRFSELASQISGPRAFSVTSLLLATTFVTLNRISVIAFEDSDPVIYVASAVILSQMIAFVVLVFAGKGILQVANLAVRTTLVITAYFIATILANEIIKWLFQSWNIDQVSPPTWQILLNIIFTTFIFLGFSWVGHFISANLYQVTTAREIVDELFRERQRLIQTINDGRNFAGREISLEVEASRAAIELCESKYEIAASDLLNFESLKLSLSKIEESVRYKTKALPNRASGLRQISGKYNSLSFMIDNVKRENSYLPIAMAVISLFGLGTWLGYFVDTRSVFFWGSALSLIGYAIFWIYIKLVAPKLLRLSLVFRVICFELLLITYLFFWLLLLGFIAGDSSSSYSTALVNAIIPFLLFNGASVTGGILHSTQIHRAELQMQALELRISLKELEALRALEENIWKSLFAGDIGHSPTTASVMLQDLTVTGNGQKLSEVLSSVIAIWKSVETKLRAAID</sequence>
<keyword evidence="1" id="KW-1133">Transmembrane helix</keyword>
<accession>A0A6J5YLT8</accession>